<organism evidence="16 17">
    <name type="scientific">Piromyces finnis</name>
    <dbReference type="NCBI Taxonomy" id="1754191"/>
    <lineage>
        <taxon>Eukaryota</taxon>
        <taxon>Fungi</taxon>
        <taxon>Fungi incertae sedis</taxon>
        <taxon>Chytridiomycota</taxon>
        <taxon>Chytridiomycota incertae sedis</taxon>
        <taxon>Neocallimastigomycetes</taxon>
        <taxon>Neocallimastigales</taxon>
        <taxon>Neocallimastigaceae</taxon>
        <taxon>Piromyces</taxon>
    </lineage>
</organism>
<keyword evidence="8" id="KW-0378">Hydrolase</keyword>
<comment type="similarity">
    <text evidence="3">Belongs to the EME1/MMS4 family.</text>
</comment>
<keyword evidence="10" id="KW-0233">DNA recombination</keyword>
<evidence type="ECO:0000313" key="16">
    <source>
        <dbReference type="EMBL" id="ORX51757.1"/>
    </source>
</evidence>
<dbReference type="InterPro" id="IPR042530">
    <property type="entry name" value="EME1/EME2_C"/>
</dbReference>
<reference evidence="16 17" key="2">
    <citation type="submission" date="2016-08" db="EMBL/GenBank/DDBJ databases">
        <title>Pervasive Adenine N6-methylation of Active Genes in Fungi.</title>
        <authorList>
            <consortium name="DOE Joint Genome Institute"/>
            <person name="Mondo S.J."/>
            <person name="Dannebaum R.O."/>
            <person name="Kuo R.C."/>
            <person name="Labutti K."/>
            <person name="Haridas S."/>
            <person name="Kuo A."/>
            <person name="Salamov A."/>
            <person name="Ahrendt S.R."/>
            <person name="Lipzen A."/>
            <person name="Sullivan W."/>
            <person name="Andreopoulos W.B."/>
            <person name="Clum A."/>
            <person name="Lindquist E."/>
            <person name="Daum C."/>
            <person name="Ramamoorthy G.K."/>
            <person name="Gryganskyi A."/>
            <person name="Culley D."/>
            <person name="Magnuson J.K."/>
            <person name="James T.Y."/>
            <person name="O'Malley M.A."/>
            <person name="Stajich J.E."/>
            <person name="Spatafora J.W."/>
            <person name="Visel A."/>
            <person name="Grigoriev I.V."/>
        </authorList>
    </citation>
    <scope>NUCLEOTIDE SEQUENCE [LARGE SCALE GENOMIC DNA]</scope>
    <source>
        <strain evidence="17">finn</strain>
    </source>
</reference>
<evidence type="ECO:0000256" key="5">
    <source>
        <dbReference type="ARBA" id="ARBA00022723"/>
    </source>
</evidence>
<dbReference type="InterPro" id="IPR006166">
    <property type="entry name" value="ERCC4_domain"/>
</dbReference>
<evidence type="ECO:0000259" key="15">
    <source>
        <dbReference type="Pfam" id="PF02732"/>
    </source>
</evidence>
<dbReference type="Pfam" id="PF21292">
    <property type="entry name" value="EME1-MUS81_C"/>
    <property type="match status" value="1"/>
</dbReference>
<proteinExistence type="inferred from homology"/>
<dbReference type="GO" id="GO:0031297">
    <property type="term" value="P:replication fork processing"/>
    <property type="evidence" value="ECO:0007669"/>
    <property type="project" value="TreeGrafter"/>
</dbReference>
<feature type="region of interest" description="Disordered" evidence="14">
    <location>
        <begin position="27"/>
        <end position="51"/>
    </location>
</feature>
<evidence type="ECO:0000256" key="3">
    <source>
        <dbReference type="ARBA" id="ARBA00005313"/>
    </source>
</evidence>
<keyword evidence="13" id="KW-0469">Meiosis</keyword>
<dbReference type="Proteomes" id="UP000193719">
    <property type="component" value="Unassembled WGS sequence"/>
</dbReference>
<accession>A0A1Y1VD29</accession>
<evidence type="ECO:0000256" key="4">
    <source>
        <dbReference type="ARBA" id="ARBA00022722"/>
    </source>
</evidence>
<dbReference type="GO" id="GO:0000712">
    <property type="term" value="P:resolution of meiotic recombination intermediates"/>
    <property type="evidence" value="ECO:0007669"/>
    <property type="project" value="TreeGrafter"/>
</dbReference>
<keyword evidence="11" id="KW-0234">DNA repair</keyword>
<feature type="domain" description="ERCC4" evidence="15">
    <location>
        <begin position="57"/>
        <end position="279"/>
    </location>
</feature>
<keyword evidence="9" id="KW-0460">Magnesium</keyword>
<keyword evidence="12" id="KW-0539">Nucleus</keyword>
<dbReference type="InterPro" id="IPR033310">
    <property type="entry name" value="Mms4/EME1/EME2"/>
</dbReference>
<keyword evidence="4" id="KW-0540">Nuclease</keyword>
<dbReference type="GO" id="GO:0048476">
    <property type="term" value="C:Holliday junction resolvase complex"/>
    <property type="evidence" value="ECO:0007669"/>
    <property type="project" value="InterPro"/>
</dbReference>
<evidence type="ECO:0000256" key="7">
    <source>
        <dbReference type="ARBA" id="ARBA00022763"/>
    </source>
</evidence>
<dbReference type="PANTHER" id="PTHR21077">
    <property type="entry name" value="EME1 PROTEIN"/>
    <property type="match status" value="1"/>
</dbReference>
<evidence type="ECO:0000256" key="12">
    <source>
        <dbReference type="ARBA" id="ARBA00023242"/>
    </source>
</evidence>
<evidence type="ECO:0000256" key="6">
    <source>
        <dbReference type="ARBA" id="ARBA00022759"/>
    </source>
</evidence>
<keyword evidence="17" id="KW-1185">Reference proteome</keyword>
<dbReference type="GO" id="GO:0003677">
    <property type="term" value="F:DNA binding"/>
    <property type="evidence" value="ECO:0007669"/>
    <property type="project" value="InterPro"/>
</dbReference>
<evidence type="ECO:0000256" key="11">
    <source>
        <dbReference type="ARBA" id="ARBA00023204"/>
    </source>
</evidence>
<evidence type="ECO:0000256" key="2">
    <source>
        <dbReference type="ARBA" id="ARBA00004123"/>
    </source>
</evidence>
<evidence type="ECO:0000256" key="1">
    <source>
        <dbReference type="ARBA" id="ARBA00001946"/>
    </source>
</evidence>
<dbReference type="AlphaFoldDB" id="A0A1Y1VD29"/>
<dbReference type="STRING" id="1754191.A0A1Y1VD29"/>
<comment type="cofactor">
    <cofactor evidence="1">
        <name>Mg(2+)</name>
        <dbReference type="ChEBI" id="CHEBI:18420"/>
    </cofactor>
</comment>
<dbReference type="GO" id="GO:0008821">
    <property type="term" value="F:crossover junction DNA endonuclease activity"/>
    <property type="evidence" value="ECO:0007669"/>
    <property type="project" value="TreeGrafter"/>
</dbReference>
<evidence type="ECO:0000256" key="9">
    <source>
        <dbReference type="ARBA" id="ARBA00022842"/>
    </source>
</evidence>
<dbReference type="EMBL" id="MCFH01000017">
    <property type="protein sequence ID" value="ORX51757.1"/>
    <property type="molecule type" value="Genomic_DNA"/>
</dbReference>
<name>A0A1Y1VD29_9FUNG</name>
<evidence type="ECO:0000313" key="17">
    <source>
        <dbReference type="Proteomes" id="UP000193719"/>
    </source>
</evidence>
<sequence length="395" mass="46769">MIVCLDDGFHMSKDLEYAENILMSPSQVAENEEEDSTTHSTQEQNKVEEKVPSGEMLEQKLNSLNVEVEYKDYPVANTITWKRKINYIYDENLNIYRGTKKDYVVHEEYVLLRISALEFASKANSLEEVEAFYNEFKKKFQYRLKNTPLEDKLLRLSSNPWNGLKKKRWIFLIEGLNDYYRKRSTLENRKMREIMKSQLTPNRPKRHRKETINEEEMPIDPRSFCGVDMGKYFKLKGSLSNYPSPQVLEEAFLWLQMTGECLVIFSSGWDKTVEWICTFTKEISITPFKEKIEQSNNYCTYNKIKTEADYSKIWYRMLEEVYRISPTIIERIIKEYPTVFSLYEKYQQVDEKTGEALLEDLEVVSSTGNVRKIGKSISKRIYTWFTEEDGNKKAI</sequence>
<keyword evidence="5" id="KW-0479">Metal-binding</keyword>
<protein>
    <recommendedName>
        <fullName evidence="15">ERCC4 domain-containing protein</fullName>
    </recommendedName>
</protein>
<evidence type="ECO:0000256" key="14">
    <source>
        <dbReference type="SAM" id="MobiDB-lite"/>
    </source>
</evidence>
<dbReference type="GO" id="GO:0006302">
    <property type="term" value="P:double-strand break repair"/>
    <property type="evidence" value="ECO:0007669"/>
    <property type="project" value="TreeGrafter"/>
</dbReference>
<dbReference type="GO" id="GO:0046872">
    <property type="term" value="F:metal ion binding"/>
    <property type="evidence" value="ECO:0007669"/>
    <property type="project" value="UniProtKB-KW"/>
</dbReference>
<dbReference type="OrthoDB" id="343092at2759"/>
<evidence type="ECO:0000256" key="10">
    <source>
        <dbReference type="ARBA" id="ARBA00023172"/>
    </source>
</evidence>
<evidence type="ECO:0000256" key="8">
    <source>
        <dbReference type="ARBA" id="ARBA00022801"/>
    </source>
</evidence>
<dbReference type="Pfam" id="PF02732">
    <property type="entry name" value="ERCC4"/>
    <property type="match status" value="1"/>
</dbReference>
<dbReference type="GO" id="GO:0031573">
    <property type="term" value="P:mitotic intra-S DNA damage checkpoint signaling"/>
    <property type="evidence" value="ECO:0007669"/>
    <property type="project" value="TreeGrafter"/>
</dbReference>
<dbReference type="Gene3D" id="1.10.150.670">
    <property type="entry name" value="Crossover junction endonuclease EME1, DNA-binding domain"/>
    <property type="match status" value="1"/>
</dbReference>
<dbReference type="GO" id="GO:0005634">
    <property type="term" value="C:nucleus"/>
    <property type="evidence" value="ECO:0007669"/>
    <property type="project" value="UniProtKB-SubCell"/>
</dbReference>
<reference evidence="16 17" key="1">
    <citation type="submission" date="2016-08" db="EMBL/GenBank/DDBJ databases">
        <title>Genomes of anaerobic fungi encode conserved fungal cellulosomes for biomass hydrolysis.</title>
        <authorList>
            <consortium name="DOE Joint Genome Institute"/>
            <person name="Haitjema C.H."/>
            <person name="Gilmore S.P."/>
            <person name="Henske J.K."/>
            <person name="Solomon K.V."/>
            <person name="De Groot R."/>
            <person name="Kuo A."/>
            <person name="Mondo S.J."/>
            <person name="Salamov A.A."/>
            <person name="Labutti K."/>
            <person name="Zhao Z."/>
            <person name="Chiniquy J."/>
            <person name="Barry K."/>
            <person name="Brewer H.M."/>
            <person name="Purvine S.O."/>
            <person name="Wright A.T."/>
            <person name="Boxma B."/>
            <person name="Van Alen T."/>
            <person name="Hackstein J.H."/>
            <person name="Baker S.E."/>
            <person name="Grigoriev I.V."/>
            <person name="O'Malley M.A."/>
        </authorList>
    </citation>
    <scope>NUCLEOTIDE SEQUENCE [LARGE SCALE GENOMIC DNA]</scope>
    <source>
        <strain evidence="17">finn</strain>
    </source>
</reference>
<keyword evidence="6" id="KW-0255">Endonuclease</keyword>
<dbReference type="PANTHER" id="PTHR21077:SF5">
    <property type="entry name" value="CROSSOVER JUNCTION ENDONUCLEASE MMS4"/>
    <property type="match status" value="1"/>
</dbReference>
<dbReference type="Gene3D" id="3.40.50.10130">
    <property type="match status" value="1"/>
</dbReference>
<keyword evidence="7" id="KW-0227">DNA damage</keyword>
<comment type="subcellular location">
    <subcellularLocation>
        <location evidence="2">Nucleus</location>
    </subcellularLocation>
</comment>
<comment type="caution">
    <text evidence="16">The sequence shown here is derived from an EMBL/GenBank/DDBJ whole genome shotgun (WGS) entry which is preliminary data.</text>
</comment>
<gene>
    <name evidence="16" type="ORF">BCR36DRAFT_287409</name>
</gene>
<evidence type="ECO:0000256" key="13">
    <source>
        <dbReference type="ARBA" id="ARBA00023254"/>
    </source>
</evidence>